<keyword evidence="6" id="KW-1185">Reference proteome</keyword>
<dbReference type="PANTHER" id="PTHR34535">
    <property type="entry name" value="HYDROGENASE MATURATION FACTOR HYPA"/>
    <property type="match status" value="1"/>
</dbReference>
<comment type="similarity">
    <text evidence="4">Belongs to the HypA/HybF family.</text>
</comment>
<organism evidence="5 6">
    <name type="scientific">Sporomusa acidovorans (strain ATCC 49682 / DSM 3132 / Mol)</name>
    <dbReference type="NCBI Taxonomy" id="1123286"/>
    <lineage>
        <taxon>Bacteria</taxon>
        <taxon>Bacillati</taxon>
        <taxon>Bacillota</taxon>
        <taxon>Negativicutes</taxon>
        <taxon>Selenomonadales</taxon>
        <taxon>Sporomusaceae</taxon>
        <taxon>Sporomusa</taxon>
    </lineage>
</organism>
<dbReference type="Proteomes" id="UP000216052">
    <property type="component" value="Chromosome"/>
</dbReference>
<comment type="function">
    <text evidence="4">Involved in the maturation of [NiFe] hydrogenases. Required for nickel insertion into the metal center of the hydrogenase.</text>
</comment>
<dbReference type="InterPro" id="IPR000688">
    <property type="entry name" value="HypA/HybF"/>
</dbReference>
<dbReference type="Pfam" id="PF01155">
    <property type="entry name" value="HypA"/>
    <property type="match status" value="1"/>
</dbReference>
<evidence type="ECO:0000313" key="6">
    <source>
        <dbReference type="Proteomes" id="UP000216052"/>
    </source>
</evidence>
<dbReference type="HAMAP" id="MF_00213">
    <property type="entry name" value="HypA_HybF"/>
    <property type="match status" value="1"/>
</dbReference>
<proteinExistence type="inferred from homology"/>
<dbReference type="Gene3D" id="3.30.2320.80">
    <property type="match status" value="1"/>
</dbReference>
<keyword evidence="3 4" id="KW-0862">Zinc</keyword>
<sequence length="113" mass="12067">MHELAIAQGILDIALRTASCHKATKVTKIKVLIGELAGIVPEALEFGFDALRAGSMAAEACLSIRMVPLTGRCRECGAQSCIDKYCFTCASCGSYALEILTGRELKVESVEVE</sequence>
<feature type="binding site" evidence="4">
    <location>
        <position position="92"/>
    </location>
    <ligand>
        <name>Zn(2+)</name>
        <dbReference type="ChEBI" id="CHEBI:29105"/>
    </ligand>
</feature>
<evidence type="ECO:0000313" key="5">
    <source>
        <dbReference type="EMBL" id="XFO70092.1"/>
    </source>
</evidence>
<evidence type="ECO:0000256" key="1">
    <source>
        <dbReference type="ARBA" id="ARBA00022596"/>
    </source>
</evidence>
<feature type="binding site" evidence="4">
    <location>
        <position position="76"/>
    </location>
    <ligand>
        <name>Zn(2+)</name>
        <dbReference type="ChEBI" id="CHEBI:29105"/>
    </ligand>
</feature>
<feature type="binding site" evidence="4">
    <location>
        <position position="2"/>
    </location>
    <ligand>
        <name>Ni(2+)</name>
        <dbReference type="ChEBI" id="CHEBI:49786"/>
    </ligand>
</feature>
<dbReference type="PIRSF" id="PIRSF004761">
    <property type="entry name" value="Hydrgn_mat_HypA"/>
    <property type="match status" value="1"/>
</dbReference>
<evidence type="ECO:0000256" key="3">
    <source>
        <dbReference type="ARBA" id="ARBA00022833"/>
    </source>
</evidence>
<dbReference type="PANTHER" id="PTHR34535:SF3">
    <property type="entry name" value="HYDROGENASE MATURATION FACTOR HYPA"/>
    <property type="match status" value="1"/>
</dbReference>
<protein>
    <recommendedName>
        <fullName evidence="4">Hydrogenase maturation factor HypA</fullName>
    </recommendedName>
</protein>
<feature type="binding site" evidence="4">
    <location>
        <position position="73"/>
    </location>
    <ligand>
        <name>Zn(2+)</name>
        <dbReference type="ChEBI" id="CHEBI:29105"/>
    </ligand>
</feature>
<evidence type="ECO:0000256" key="4">
    <source>
        <dbReference type="HAMAP-Rule" id="MF_00213"/>
    </source>
</evidence>
<keyword evidence="1 4" id="KW-0533">Nickel</keyword>
<reference evidence="5" key="1">
    <citation type="submission" date="2024-05" db="EMBL/GenBank/DDBJ databases">
        <title>Isolation and characterization of Sporomusa carbonis sp. nov., a carboxydotrophic hydrogenogen in the genus of Sporomusa isolated from a charcoal burning pile.</title>
        <authorList>
            <person name="Boeer T."/>
            <person name="Rosenbaum F."/>
            <person name="Eysell L."/>
            <person name="Mueller V."/>
            <person name="Daniel R."/>
            <person name="Poehlein A."/>
        </authorList>
    </citation>
    <scope>NUCLEOTIDE SEQUENCE [LARGE SCALE GENOMIC DNA]</scope>
    <source>
        <strain evidence="5">DSM 3132</strain>
    </source>
</reference>
<evidence type="ECO:0000256" key="2">
    <source>
        <dbReference type="ARBA" id="ARBA00022723"/>
    </source>
</evidence>
<name>A0ABZ3IWC1_SPOA4</name>
<dbReference type="EMBL" id="CP155571">
    <property type="protein sequence ID" value="XFO70092.1"/>
    <property type="molecule type" value="Genomic_DNA"/>
</dbReference>
<dbReference type="NCBIfam" id="TIGR00100">
    <property type="entry name" value="hypA"/>
    <property type="match status" value="1"/>
</dbReference>
<keyword evidence="2 4" id="KW-0479">Metal-binding</keyword>
<accession>A0ABZ3IWC1</accession>
<gene>
    <name evidence="5" type="primary">hybF</name>
    <name evidence="4" type="synonym">hypA</name>
    <name evidence="5" type="ORF">SPACI_000790</name>
</gene>
<feature type="binding site" evidence="4">
    <location>
        <position position="89"/>
    </location>
    <ligand>
        <name>Zn(2+)</name>
        <dbReference type="ChEBI" id="CHEBI:29105"/>
    </ligand>
</feature>